<dbReference type="InterPro" id="IPR033749">
    <property type="entry name" value="Polyprenyl_synt_CS"/>
</dbReference>
<dbReference type="GO" id="GO:0008299">
    <property type="term" value="P:isoprenoid biosynthetic process"/>
    <property type="evidence" value="ECO:0007669"/>
    <property type="project" value="InterPro"/>
</dbReference>
<evidence type="ECO:0000256" key="3">
    <source>
        <dbReference type="ARBA" id="ARBA00006706"/>
    </source>
</evidence>
<dbReference type="Proteomes" id="UP000467148">
    <property type="component" value="Chromosome"/>
</dbReference>
<accession>A0A7I7T9T2</accession>
<dbReference type="CDD" id="cd00685">
    <property type="entry name" value="Trans_IPPS_HT"/>
    <property type="match status" value="1"/>
</dbReference>
<keyword evidence="4 7" id="KW-0808">Transferase</keyword>
<evidence type="ECO:0000256" key="7">
    <source>
        <dbReference type="RuleBase" id="RU004466"/>
    </source>
</evidence>
<comment type="similarity">
    <text evidence="3 7">Belongs to the FPP/GGPP synthase family.</text>
</comment>
<protein>
    <submittedName>
        <fullName evidence="8">Polyprenyl synthetase</fullName>
    </submittedName>
</protein>
<comment type="pathway">
    <text evidence="2">Isoprenoid biosynthesis.</text>
</comment>
<dbReference type="EMBL" id="AP022596">
    <property type="protein sequence ID" value="BBY65219.1"/>
    <property type="molecule type" value="Genomic_DNA"/>
</dbReference>
<dbReference type="PROSITE" id="PS00723">
    <property type="entry name" value="POLYPRENYL_SYNTHASE_1"/>
    <property type="match status" value="1"/>
</dbReference>
<dbReference type="SFLD" id="SFLDS00005">
    <property type="entry name" value="Isoprenoid_Synthase_Type_I"/>
    <property type="match status" value="1"/>
</dbReference>
<reference evidence="8 9" key="1">
    <citation type="journal article" date="2019" name="Emerg. Microbes Infect.">
        <title>Comprehensive subspecies identification of 175 nontuberculous mycobacteria species based on 7547 genomic profiles.</title>
        <authorList>
            <person name="Matsumoto Y."/>
            <person name="Kinjo T."/>
            <person name="Motooka D."/>
            <person name="Nabeya D."/>
            <person name="Jung N."/>
            <person name="Uechi K."/>
            <person name="Horii T."/>
            <person name="Iida T."/>
            <person name="Fujita J."/>
            <person name="Nakamura S."/>
        </authorList>
    </citation>
    <scope>NUCLEOTIDE SEQUENCE [LARGE SCALE GENOMIC DNA]</scope>
    <source>
        <strain evidence="8 9">JCM 30396</strain>
    </source>
</reference>
<organism evidence="8 9">
    <name type="scientific">Mycolicibacterium helvum</name>
    <dbReference type="NCBI Taxonomy" id="1534349"/>
    <lineage>
        <taxon>Bacteria</taxon>
        <taxon>Bacillati</taxon>
        <taxon>Actinomycetota</taxon>
        <taxon>Actinomycetes</taxon>
        <taxon>Mycobacteriales</taxon>
        <taxon>Mycobacteriaceae</taxon>
        <taxon>Mycolicibacterium</taxon>
    </lineage>
</organism>
<dbReference type="Pfam" id="PF00348">
    <property type="entry name" value="polyprenyl_synt"/>
    <property type="match status" value="1"/>
</dbReference>
<dbReference type="Gene3D" id="1.10.600.10">
    <property type="entry name" value="Farnesyl Diphosphate Synthase"/>
    <property type="match status" value="1"/>
</dbReference>
<dbReference type="GO" id="GO:0004659">
    <property type="term" value="F:prenyltransferase activity"/>
    <property type="evidence" value="ECO:0007669"/>
    <property type="project" value="InterPro"/>
</dbReference>
<evidence type="ECO:0000256" key="4">
    <source>
        <dbReference type="ARBA" id="ARBA00022679"/>
    </source>
</evidence>
<dbReference type="PROSITE" id="PS00444">
    <property type="entry name" value="POLYPRENYL_SYNTHASE_2"/>
    <property type="match status" value="1"/>
</dbReference>
<evidence type="ECO:0000256" key="2">
    <source>
        <dbReference type="ARBA" id="ARBA00005128"/>
    </source>
</evidence>
<dbReference type="PANTHER" id="PTHR12001:SF85">
    <property type="entry name" value="SHORT CHAIN ISOPRENYL DIPHOSPHATE SYNTHASE"/>
    <property type="match status" value="1"/>
</dbReference>
<sequence>MGTVREFPRITVAEPARARVPALPEVDQFGAWRTDLRRTVLSRVTDFVTARCADTLGECGVEPAGEILLEFVNGGKCLRSTFMYLGWLSGAPPDDAALSATASLELLHAFALLQDDVMDDSPSRRGRPSAHIQLAGWHAQRGLSGVSRRFGESAAVLLADLCLIWAEQLMRDSGLRPDQLERAWPRYDAMRTELAAGQFADLALDIRTSPSLKAVLNVARMKSGNYTVRRPLEIGAAMAGCDELMLKQLGEYGAALGEAFQLRDDILGIFGSPETTGKPNGCDLIERKATSVLVAAQEMADPPARRQFHELIASTHLDNADLDRWRSLIVATGAVHRIEELIDDRVQTAQKALETSTIDPLIAAALADMATICTRRAA</sequence>
<evidence type="ECO:0000313" key="8">
    <source>
        <dbReference type="EMBL" id="BBY65219.1"/>
    </source>
</evidence>
<evidence type="ECO:0000256" key="6">
    <source>
        <dbReference type="ARBA" id="ARBA00022842"/>
    </source>
</evidence>
<keyword evidence="6" id="KW-0460">Magnesium</keyword>
<evidence type="ECO:0000256" key="1">
    <source>
        <dbReference type="ARBA" id="ARBA00001946"/>
    </source>
</evidence>
<proteinExistence type="inferred from homology"/>
<name>A0A7I7T9T2_9MYCO</name>
<keyword evidence="9" id="KW-1185">Reference proteome</keyword>
<evidence type="ECO:0000256" key="5">
    <source>
        <dbReference type="ARBA" id="ARBA00022723"/>
    </source>
</evidence>
<evidence type="ECO:0000313" key="9">
    <source>
        <dbReference type="Proteomes" id="UP000467148"/>
    </source>
</evidence>
<dbReference type="GO" id="GO:0046872">
    <property type="term" value="F:metal ion binding"/>
    <property type="evidence" value="ECO:0007669"/>
    <property type="project" value="UniProtKB-KW"/>
</dbReference>
<dbReference type="SUPFAM" id="SSF48576">
    <property type="entry name" value="Terpenoid synthases"/>
    <property type="match status" value="1"/>
</dbReference>
<dbReference type="PANTHER" id="PTHR12001">
    <property type="entry name" value="GERANYLGERANYL PYROPHOSPHATE SYNTHASE"/>
    <property type="match status" value="1"/>
</dbReference>
<dbReference type="InterPro" id="IPR008949">
    <property type="entry name" value="Isoprenoid_synthase_dom_sf"/>
</dbReference>
<keyword evidence="5" id="KW-0479">Metal-binding</keyword>
<comment type="cofactor">
    <cofactor evidence="1">
        <name>Mg(2+)</name>
        <dbReference type="ChEBI" id="CHEBI:18420"/>
    </cofactor>
</comment>
<dbReference type="KEGG" id="mhev:MHEL_34620"/>
<dbReference type="AlphaFoldDB" id="A0A7I7T9T2"/>
<dbReference type="InterPro" id="IPR000092">
    <property type="entry name" value="Polyprenyl_synt"/>
</dbReference>
<gene>
    <name evidence="8" type="ORF">MHEL_34620</name>
</gene>